<dbReference type="KEGG" id="spu:115918277"/>
<evidence type="ECO:0000256" key="11">
    <source>
        <dbReference type="ARBA" id="ARBA00023004"/>
    </source>
</evidence>
<evidence type="ECO:0000256" key="9">
    <source>
        <dbReference type="ARBA" id="ARBA00022786"/>
    </source>
</evidence>
<dbReference type="EnsemblMetazoa" id="XM_030972261">
    <property type="protein sequence ID" value="XP_030828121"/>
    <property type="gene ID" value="LOC115918277"/>
</dbReference>
<dbReference type="KEGG" id="spu:583300"/>
<evidence type="ECO:0000256" key="13">
    <source>
        <dbReference type="ARBA" id="ARBA00023242"/>
    </source>
</evidence>
<dbReference type="PANTHER" id="PTHR13318">
    <property type="entry name" value="PARTNER OF PAIRED, ISOFORM B-RELATED"/>
    <property type="match status" value="1"/>
</dbReference>
<evidence type="ECO:0000256" key="5">
    <source>
        <dbReference type="ARBA" id="ARBA00022490"/>
    </source>
</evidence>
<dbReference type="PANTHER" id="PTHR13318:SF19">
    <property type="entry name" value="F-BOX_LRR-REPEAT PROTEIN 5"/>
    <property type="match status" value="1"/>
</dbReference>
<feature type="compositionally biased region" description="Basic and acidic residues" evidence="16">
    <location>
        <begin position="529"/>
        <end position="544"/>
    </location>
</feature>
<evidence type="ECO:0000256" key="7">
    <source>
        <dbReference type="ARBA" id="ARBA00022723"/>
    </source>
</evidence>
<dbReference type="FunCoup" id="A0A7M7MYR4">
    <property type="interactions" value="943"/>
</dbReference>
<accession>A0A7M7MYR4</accession>
<protein>
    <recommendedName>
        <fullName evidence="4">F-box/LRR-repeat protein 5</fullName>
    </recommendedName>
    <alternativeName>
        <fullName evidence="14">F-box and leucine-rich repeat protein 5</fullName>
    </alternativeName>
</protein>
<keyword evidence="9" id="KW-0833">Ubl conjugation pathway</keyword>
<dbReference type="Pfam" id="PF13516">
    <property type="entry name" value="LRR_6"/>
    <property type="match status" value="2"/>
</dbReference>
<keyword evidence="5" id="KW-0963">Cytoplasm</keyword>
<evidence type="ECO:0000313" key="19">
    <source>
        <dbReference type="Proteomes" id="UP000007110"/>
    </source>
</evidence>
<dbReference type="Gene3D" id="3.80.10.10">
    <property type="entry name" value="Ribonuclease Inhibitor"/>
    <property type="match status" value="2"/>
</dbReference>
<comment type="subcellular location">
    <subcellularLocation>
        <location evidence="2">Cytoplasm</location>
        <location evidence="2">Perinuclear region</location>
    </subcellularLocation>
    <subcellularLocation>
        <location evidence="1">Nucleus</location>
    </subcellularLocation>
</comment>
<feature type="compositionally biased region" description="Basic and acidic residues" evidence="16">
    <location>
        <begin position="480"/>
        <end position="492"/>
    </location>
</feature>
<dbReference type="Gene3D" id="1.20.1280.50">
    <property type="match status" value="1"/>
</dbReference>
<reference evidence="19" key="1">
    <citation type="submission" date="2015-02" db="EMBL/GenBank/DDBJ databases">
        <title>Genome sequencing for Strongylocentrotus purpuratus.</title>
        <authorList>
            <person name="Murali S."/>
            <person name="Liu Y."/>
            <person name="Vee V."/>
            <person name="English A."/>
            <person name="Wang M."/>
            <person name="Skinner E."/>
            <person name="Han Y."/>
            <person name="Muzny D.M."/>
            <person name="Worley K.C."/>
            <person name="Gibbs R.A."/>
        </authorList>
    </citation>
    <scope>NUCLEOTIDE SEQUENCE</scope>
</reference>
<dbReference type="OMA" id="EFIAHEQ"/>
<evidence type="ECO:0000256" key="6">
    <source>
        <dbReference type="ARBA" id="ARBA00022614"/>
    </source>
</evidence>
<dbReference type="FunFam" id="3.80.10.10:FF:001352">
    <property type="entry name" value="F-box/LRR-repeat protein 5"/>
    <property type="match status" value="1"/>
</dbReference>
<proteinExistence type="predicted"/>
<keyword evidence="6" id="KW-0433">Leucine-rich repeat</keyword>
<organism evidence="18 19">
    <name type="scientific">Strongylocentrotus purpuratus</name>
    <name type="common">Purple sea urchin</name>
    <dbReference type="NCBI Taxonomy" id="7668"/>
    <lineage>
        <taxon>Eukaryota</taxon>
        <taxon>Metazoa</taxon>
        <taxon>Echinodermata</taxon>
        <taxon>Eleutherozoa</taxon>
        <taxon>Echinozoa</taxon>
        <taxon>Echinoidea</taxon>
        <taxon>Euechinoidea</taxon>
        <taxon>Echinacea</taxon>
        <taxon>Camarodonta</taxon>
        <taxon>Echinidea</taxon>
        <taxon>Strongylocentrotidae</taxon>
        <taxon>Strongylocentrotus</taxon>
    </lineage>
</organism>
<comment type="pathway">
    <text evidence="3">Protein modification; protein ubiquitination.</text>
</comment>
<dbReference type="GO" id="GO:0046872">
    <property type="term" value="F:metal ion binding"/>
    <property type="evidence" value="ECO:0007669"/>
    <property type="project" value="UniProtKB-KW"/>
</dbReference>
<dbReference type="AlphaFoldDB" id="A0A7M7MYR4"/>
<dbReference type="InterPro" id="IPR032675">
    <property type="entry name" value="LRR_dom_sf"/>
</dbReference>
<feature type="compositionally biased region" description="Polar residues" evidence="16">
    <location>
        <begin position="433"/>
        <end position="447"/>
    </location>
</feature>
<evidence type="ECO:0000256" key="1">
    <source>
        <dbReference type="ARBA" id="ARBA00004123"/>
    </source>
</evidence>
<keyword evidence="7" id="KW-0479">Metal-binding</keyword>
<keyword evidence="13" id="KW-0539">Nucleus</keyword>
<dbReference type="GeneID" id="583300"/>
<evidence type="ECO:0000256" key="16">
    <source>
        <dbReference type="SAM" id="MobiDB-lite"/>
    </source>
</evidence>
<keyword evidence="19" id="KW-1185">Reference proteome</keyword>
<dbReference type="SMART" id="SM00367">
    <property type="entry name" value="LRR_CC"/>
    <property type="match status" value="4"/>
</dbReference>
<dbReference type="InterPro" id="IPR036047">
    <property type="entry name" value="F-box-like_dom_sf"/>
</dbReference>
<dbReference type="InterPro" id="IPR001810">
    <property type="entry name" value="F-box_dom"/>
</dbReference>
<feature type="compositionally biased region" description="Polar residues" evidence="16">
    <location>
        <begin position="505"/>
        <end position="516"/>
    </location>
</feature>
<dbReference type="InParanoid" id="A0A7M7MYR4"/>
<evidence type="ECO:0000256" key="4">
    <source>
        <dbReference type="ARBA" id="ARBA00020540"/>
    </source>
</evidence>
<dbReference type="PROSITE" id="PS50181">
    <property type="entry name" value="FBOX"/>
    <property type="match status" value="1"/>
</dbReference>
<dbReference type="InterPro" id="IPR006553">
    <property type="entry name" value="Leu-rich_rpt_Cys-con_subtyp"/>
</dbReference>
<feature type="domain" description="F-box" evidence="17">
    <location>
        <begin position="217"/>
        <end position="263"/>
    </location>
</feature>
<feature type="region of interest" description="Disordered" evidence="16">
    <location>
        <begin position="433"/>
        <end position="544"/>
    </location>
</feature>
<evidence type="ECO:0000256" key="14">
    <source>
        <dbReference type="ARBA" id="ARBA00030695"/>
    </source>
</evidence>
<evidence type="ECO:0000256" key="8">
    <source>
        <dbReference type="ARBA" id="ARBA00022737"/>
    </source>
</evidence>
<keyword evidence="11" id="KW-0408">Iron</keyword>
<dbReference type="Gene3D" id="1.20.120.520">
    <property type="entry name" value="nmb1532 protein domain like"/>
    <property type="match status" value="1"/>
</dbReference>
<dbReference type="SMART" id="SM00256">
    <property type="entry name" value="FBOX"/>
    <property type="match status" value="1"/>
</dbReference>
<reference evidence="18" key="2">
    <citation type="submission" date="2021-01" db="UniProtKB">
        <authorList>
            <consortium name="EnsemblMetazoa"/>
        </authorList>
    </citation>
    <scope>IDENTIFICATION</scope>
</reference>
<evidence type="ECO:0000256" key="15">
    <source>
        <dbReference type="ARBA" id="ARBA00034078"/>
    </source>
</evidence>
<dbReference type="SUPFAM" id="SSF81383">
    <property type="entry name" value="F-box domain"/>
    <property type="match status" value="1"/>
</dbReference>
<dbReference type="FunFam" id="3.80.10.10:FF:001536">
    <property type="entry name" value="F-box/leucine rich repeat protein, putative"/>
    <property type="match status" value="1"/>
</dbReference>
<dbReference type="GO" id="GO:0031146">
    <property type="term" value="P:SCF-dependent proteasomal ubiquitin-dependent protein catabolic process"/>
    <property type="evidence" value="ECO:0000318"/>
    <property type="project" value="GO_Central"/>
</dbReference>
<evidence type="ECO:0000259" key="17">
    <source>
        <dbReference type="PROSITE" id="PS50181"/>
    </source>
</evidence>
<sequence>MAPSPAPAPSEVDVFSGPHSRMKRLVQLYSEKLSEVDLSSCSDLRSLLWILKATFSEFKTHEHIENECIMWRLKNRLQFLKVEIAAVSEVHSDNKLSEMVQLVEDACCQADKCTCPKQAAQIGHNLILALRNFTEDFLPHMQEEEEIFQPLLMEYFSYNELKEIKSNVIEKHQKLTKYCPEEKEESEDDKETIDASRTAPDDEEAYNEEVEEEDNTLSKIQGLPAELLLHIFSHLNPLDLSQCSMVCTRWAGLARDPSVWKHLYPSRWAKGNWQFGASVHLPEDIDMESLEQDNDVYVVVDEDADFDESASSAIESDASNASVASYRAECIRREARMLVAMAKYLIPHVGDGVETIILSNSKGVTNGLVYKLLIQCPNLQYLNLSETKISDIAFKGLGKNGVGSKLRHLDLSGCVNITDTTLQRLASIRQPLQTIPDNQMMDTSNYSKPDYQHGVNDKNGRPLNVDPMVSNRDQGCCSRRHNETQHDTDIVNRRQQGSCDGGCHGNNSVSHSQRLSMDTAPRTKSHHDGRHDRSSYHGTGEYEHADGGNLSRRLQFLSLSGCYRITDVGLGLLSQGGGWPNLAHLDLSGCLNVSGAGLSLLADICPTLNHETFYYCDNIEEGPYADTASGCQNLQCGNRVCCRLGE</sequence>
<feature type="compositionally biased region" description="Acidic residues" evidence="16">
    <location>
        <begin position="182"/>
        <end position="191"/>
    </location>
</feature>
<feature type="compositionally biased region" description="Acidic residues" evidence="16">
    <location>
        <begin position="201"/>
        <end position="215"/>
    </location>
</feature>
<comment type="cofactor">
    <cofactor evidence="15">
        <name>[2Fe-2S] cluster</name>
        <dbReference type="ChEBI" id="CHEBI:190135"/>
    </cofactor>
</comment>
<keyword evidence="8" id="KW-0677">Repeat</keyword>
<dbReference type="RefSeq" id="XP_788308.2">
    <property type="nucleotide sequence ID" value="XM_783215.5"/>
</dbReference>
<dbReference type="OrthoDB" id="10257471at2759"/>
<dbReference type="GO" id="GO:0048471">
    <property type="term" value="C:perinuclear region of cytoplasm"/>
    <property type="evidence" value="ECO:0007669"/>
    <property type="project" value="UniProtKB-SubCell"/>
</dbReference>
<dbReference type="InterPro" id="IPR001611">
    <property type="entry name" value="Leu-rich_rpt"/>
</dbReference>
<feature type="region of interest" description="Disordered" evidence="16">
    <location>
        <begin position="178"/>
        <end position="215"/>
    </location>
</feature>
<dbReference type="Pfam" id="PF12937">
    <property type="entry name" value="F-box-like"/>
    <property type="match status" value="1"/>
</dbReference>
<keyword evidence="12" id="KW-0411">Iron-sulfur</keyword>
<dbReference type="GO" id="GO:0006879">
    <property type="term" value="P:intracellular iron ion homeostasis"/>
    <property type="evidence" value="ECO:0007669"/>
    <property type="project" value="InterPro"/>
</dbReference>
<evidence type="ECO:0000313" key="18">
    <source>
        <dbReference type="EnsemblMetazoa" id="XP_030828121"/>
    </source>
</evidence>
<dbReference type="RefSeq" id="XP_030828121.1">
    <property type="nucleotide sequence ID" value="XM_030972261.1"/>
</dbReference>
<dbReference type="Proteomes" id="UP000007110">
    <property type="component" value="Unassembled WGS sequence"/>
</dbReference>
<keyword evidence="10" id="KW-0832">Ubl conjugation</keyword>
<name>A0A7M7MYR4_STRPU</name>
<dbReference type="InterPro" id="IPR012312">
    <property type="entry name" value="Hemerythrin-like"/>
</dbReference>
<evidence type="ECO:0000256" key="2">
    <source>
        <dbReference type="ARBA" id="ARBA00004556"/>
    </source>
</evidence>
<dbReference type="GO" id="GO:0005634">
    <property type="term" value="C:nucleus"/>
    <property type="evidence" value="ECO:0007669"/>
    <property type="project" value="UniProtKB-SubCell"/>
</dbReference>
<dbReference type="InterPro" id="IPR045808">
    <property type="entry name" value="Hr_FBXL5"/>
</dbReference>
<dbReference type="Pfam" id="PF01814">
    <property type="entry name" value="Hemerythrin"/>
    <property type="match status" value="1"/>
</dbReference>
<evidence type="ECO:0000256" key="3">
    <source>
        <dbReference type="ARBA" id="ARBA00004906"/>
    </source>
</evidence>
<dbReference type="SUPFAM" id="SSF52058">
    <property type="entry name" value="L domain-like"/>
    <property type="match status" value="1"/>
</dbReference>
<dbReference type="CDD" id="cd12109">
    <property type="entry name" value="Hr_FBXL5"/>
    <property type="match status" value="1"/>
</dbReference>
<dbReference type="GO" id="GO:0051536">
    <property type="term" value="F:iron-sulfur cluster binding"/>
    <property type="evidence" value="ECO:0007669"/>
    <property type="project" value="UniProtKB-KW"/>
</dbReference>
<evidence type="ECO:0000256" key="10">
    <source>
        <dbReference type="ARBA" id="ARBA00022843"/>
    </source>
</evidence>
<evidence type="ECO:0000256" key="12">
    <source>
        <dbReference type="ARBA" id="ARBA00023014"/>
    </source>
</evidence>
<dbReference type="GO" id="GO:0019005">
    <property type="term" value="C:SCF ubiquitin ligase complex"/>
    <property type="evidence" value="ECO:0000318"/>
    <property type="project" value="GO_Central"/>
</dbReference>
<dbReference type="GeneID" id="115918277"/>